<evidence type="ECO:0000259" key="4">
    <source>
        <dbReference type="SMART" id="SM00499"/>
    </source>
</evidence>
<keyword evidence="2" id="KW-0813">Transport</keyword>
<reference evidence="5" key="1">
    <citation type="journal article" date="2021" name="Nat. Commun.">
        <title>Genomic analyses provide insights into spinach domestication and the genetic basis of agronomic traits.</title>
        <authorList>
            <person name="Cai X."/>
            <person name="Sun X."/>
            <person name="Xu C."/>
            <person name="Sun H."/>
            <person name="Wang X."/>
            <person name="Ge C."/>
            <person name="Zhang Z."/>
            <person name="Wang Q."/>
            <person name="Fei Z."/>
            <person name="Jiao C."/>
            <person name="Wang Q."/>
        </authorList>
    </citation>
    <scope>NUCLEOTIDE SEQUENCE [LARGE SCALE GENOMIC DNA]</scope>
    <source>
        <strain evidence="5">cv. Varoflay</strain>
    </source>
</reference>
<dbReference type="RefSeq" id="XP_056686640.1">
    <property type="nucleotide sequence ID" value="XM_056830662.1"/>
</dbReference>
<keyword evidence="2" id="KW-0446">Lipid-binding</keyword>
<feature type="signal peptide" evidence="3">
    <location>
        <begin position="1"/>
        <end position="33"/>
    </location>
</feature>
<evidence type="ECO:0000313" key="5">
    <source>
        <dbReference type="Proteomes" id="UP000813463"/>
    </source>
</evidence>
<evidence type="ECO:0000256" key="2">
    <source>
        <dbReference type="RuleBase" id="RU000628"/>
    </source>
</evidence>
<protein>
    <recommendedName>
        <fullName evidence="2">Non-specific lipid-transfer protein</fullName>
    </recommendedName>
</protein>
<dbReference type="Pfam" id="PF00234">
    <property type="entry name" value="Tryp_alpha_amyl"/>
    <property type="match status" value="1"/>
</dbReference>
<evidence type="ECO:0000256" key="1">
    <source>
        <dbReference type="ARBA" id="ARBA00009748"/>
    </source>
</evidence>
<dbReference type="InterPro" id="IPR000528">
    <property type="entry name" value="Plant_nsLTP"/>
</dbReference>
<feature type="chain" id="PRO_5046135970" description="Non-specific lipid-transfer protein" evidence="3">
    <location>
        <begin position="34"/>
        <end position="119"/>
    </location>
</feature>
<proteinExistence type="inferred from homology"/>
<keyword evidence="5" id="KW-1185">Reference proteome</keyword>
<organism evidence="5 6">
    <name type="scientific">Spinacia oleracea</name>
    <name type="common">Spinach</name>
    <dbReference type="NCBI Taxonomy" id="3562"/>
    <lineage>
        <taxon>Eukaryota</taxon>
        <taxon>Viridiplantae</taxon>
        <taxon>Streptophyta</taxon>
        <taxon>Embryophyta</taxon>
        <taxon>Tracheophyta</taxon>
        <taxon>Spermatophyta</taxon>
        <taxon>Magnoliopsida</taxon>
        <taxon>eudicotyledons</taxon>
        <taxon>Gunneridae</taxon>
        <taxon>Pentapetalae</taxon>
        <taxon>Caryophyllales</taxon>
        <taxon>Chenopodiaceae</taxon>
        <taxon>Chenopodioideae</taxon>
        <taxon>Anserineae</taxon>
        <taxon>Spinacia</taxon>
    </lineage>
</organism>
<dbReference type="Proteomes" id="UP000813463">
    <property type="component" value="Chromosome 6"/>
</dbReference>
<dbReference type="SMART" id="SM00499">
    <property type="entry name" value="AAI"/>
    <property type="match status" value="1"/>
</dbReference>
<feature type="domain" description="Bifunctional inhibitor/plant lipid transfer protein/seed storage helical" evidence="4">
    <location>
        <begin position="37"/>
        <end position="115"/>
    </location>
</feature>
<evidence type="ECO:0000256" key="3">
    <source>
        <dbReference type="SAM" id="SignalP"/>
    </source>
</evidence>
<dbReference type="InterPro" id="IPR016140">
    <property type="entry name" value="Bifunc_inhib/LTP/seed_store"/>
</dbReference>
<dbReference type="InterPro" id="IPR036312">
    <property type="entry name" value="Bifun_inhib/LTP/seed_sf"/>
</dbReference>
<dbReference type="GeneID" id="130462452"/>
<keyword evidence="3" id="KW-0732">Signal</keyword>
<dbReference type="Gene3D" id="1.10.110.10">
    <property type="entry name" value="Plant lipid-transfer and hydrophobic proteins"/>
    <property type="match status" value="1"/>
</dbReference>
<comment type="similarity">
    <text evidence="1 2">Belongs to the plant LTP family.</text>
</comment>
<accession>A0ABM3QTF2</accession>
<dbReference type="CDD" id="cd01960">
    <property type="entry name" value="nsLTP1"/>
    <property type="match status" value="1"/>
</dbReference>
<dbReference type="PRINTS" id="PR00382">
    <property type="entry name" value="LIPIDTRNSFER"/>
</dbReference>
<comment type="function">
    <text evidence="2">Plant non-specific lipid-transfer proteins transfer phospholipids as well as galactolipids across membranes. May play a role in wax or cutin deposition in the cell walls of expanding epidermal cells and certain secretory tissues.</text>
</comment>
<name>A0ABM3QTF2_SPIOL</name>
<reference evidence="6" key="2">
    <citation type="submission" date="2025-08" db="UniProtKB">
        <authorList>
            <consortium name="RefSeq"/>
        </authorList>
    </citation>
    <scope>IDENTIFICATION</scope>
    <source>
        <tissue evidence="6">Leaf</tissue>
    </source>
</reference>
<sequence>MASSAAVVIKLACTTTLLLLCMVLTTPPQQAEAAITCGVVTSKLTPCISFLKGGPAPAAACCNGVRFIRAAPLADRRTACSCIVDLAKSLSGINYGKAFSLPGKCGVSIPFALSCSTMQ</sequence>
<dbReference type="SUPFAM" id="SSF47699">
    <property type="entry name" value="Bifunctional inhibitor/lipid-transfer protein/seed storage 2S albumin"/>
    <property type="match status" value="1"/>
</dbReference>
<dbReference type="PANTHER" id="PTHR33076">
    <property type="entry name" value="NON-SPECIFIC LIPID-TRANSFER PROTEIN 2-RELATED"/>
    <property type="match status" value="1"/>
</dbReference>
<gene>
    <name evidence="6" type="primary">LOC130462452</name>
</gene>
<evidence type="ECO:0000313" key="6">
    <source>
        <dbReference type="RefSeq" id="XP_056686640.1"/>
    </source>
</evidence>